<reference evidence="2" key="1">
    <citation type="submission" date="2016-10" db="EMBL/GenBank/DDBJ databases">
        <authorList>
            <person name="Varghese N."/>
            <person name="Submissions S."/>
        </authorList>
    </citation>
    <scope>NUCLEOTIDE SEQUENCE [LARGE SCALE GENOMIC DNA]</scope>
    <source>
        <strain evidence="2">DSM 24536</strain>
    </source>
</reference>
<organism evidence="1 2">
    <name type="scientific">Daejeonella rubra</name>
    <dbReference type="NCBI Taxonomy" id="990371"/>
    <lineage>
        <taxon>Bacteria</taxon>
        <taxon>Pseudomonadati</taxon>
        <taxon>Bacteroidota</taxon>
        <taxon>Sphingobacteriia</taxon>
        <taxon>Sphingobacteriales</taxon>
        <taxon>Sphingobacteriaceae</taxon>
        <taxon>Daejeonella</taxon>
    </lineage>
</organism>
<protein>
    <submittedName>
        <fullName evidence="1">Uncharacterized protein</fullName>
    </submittedName>
</protein>
<keyword evidence="2" id="KW-1185">Reference proteome</keyword>
<evidence type="ECO:0000313" key="1">
    <source>
        <dbReference type="EMBL" id="SDN11538.1"/>
    </source>
</evidence>
<sequence>MYILPKQDAGNALFPFKAGIKDSAELYRSGDICIVRIENWSQVALIWPEIEK</sequence>
<gene>
    <name evidence="1" type="ORF">SAMN05421813_1438</name>
</gene>
<name>A0A1G9YQV1_9SPHI</name>
<accession>A0A1G9YQV1</accession>
<dbReference type="AlphaFoldDB" id="A0A1G9YQV1"/>
<dbReference type="Proteomes" id="UP000199226">
    <property type="component" value="Unassembled WGS sequence"/>
</dbReference>
<proteinExistence type="predicted"/>
<dbReference type="EMBL" id="FNHH01000043">
    <property type="protein sequence ID" value="SDN11538.1"/>
    <property type="molecule type" value="Genomic_DNA"/>
</dbReference>
<evidence type="ECO:0000313" key="2">
    <source>
        <dbReference type="Proteomes" id="UP000199226"/>
    </source>
</evidence>